<comment type="caution">
    <text evidence="10">The sequence shown here is derived from an EMBL/GenBank/DDBJ whole genome shotgun (WGS) entry which is preliminary data.</text>
</comment>
<sequence>MRRVLFPGSFDPFTNGHLDVVKRAADMFDEVVVAVGTNMSKKYLFNGAEKIALIEASVAEAALSNVKVMTLDGLTINFAQKIGAVAMVRGLRNEADYLYERDIAEMNERLGGVETVFLMAKPENQNISSSILKEVAYFGADVSALVPGPVYTALKEKFEKK</sequence>
<keyword evidence="6 9" id="KW-0460">Magnesium</keyword>
<dbReference type="Proteomes" id="UP000254912">
    <property type="component" value="Unassembled WGS sequence"/>
</dbReference>
<feature type="binding site" evidence="9">
    <location>
        <position position="89"/>
    </location>
    <ligand>
        <name>substrate</name>
    </ligand>
</feature>
<dbReference type="CDD" id="cd02163">
    <property type="entry name" value="PPAT"/>
    <property type="match status" value="1"/>
</dbReference>
<evidence type="ECO:0000256" key="2">
    <source>
        <dbReference type="ARBA" id="ARBA00022679"/>
    </source>
</evidence>
<evidence type="ECO:0000256" key="4">
    <source>
        <dbReference type="ARBA" id="ARBA00022741"/>
    </source>
</evidence>
<evidence type="ECO:0000313" key="10">
    <source>
        <dbReference type="EMBL" id="RDL11738.1"/>
    </source>
</evidence>
<dbReference type="SUPFAM" id="SSF52374">
    <property type="entry name" value="Nucleotidylyl transferase"/>
    <property type="match status" value="1"/>
</dbReference>
<feature type="binding site" evidence="9">
    <location>
        <position position="100"/>
    </location>
    <ligand>
        <name>ATP</name>
        <dbReference type="ChEBI" id="CHEBI:30616"/>
    </ligand>
</feature>
<feature type="binding site" evidence="9">
    <location>
        <position position="9"/>
    </location>
    <ligand>
        <name>substrate</name>
    </ligand>
</feature>
<evidence type="ECO:0000256" key="1">
    <source>
        <dbReference type="ARBA" id="ARBA00022490"/>
    </source>
</evidence>
<dbReference type="PRINTS" id="PR01020">
    <property type="entry name" value="LPSBIOSNTHSS"/>
</dbReference>
<evidence type="ECO:0000256" key="5">
    <source>
        <dbReference type="ARBA" id="ARBA00022840"/>
    </source>
</evidence>
<evidence type="ECO:0000313" key="11">
    <source>
        <dbReference type="Proteomes" id="UP000254912"/>
    </source>
</evidence>
<dbReference type="InterPro" id="IPR004821">
    <property type="entry name" value="Cyt_trans-like"/>
</dbReference>
<keyword evidence="4 9" id="KW-0547">Nucleotide-binding</keyword>
<dbReference type="InterPro" id="IPR001980">
    <property type="entry name" value="PPAT"/>
</dbReference>
<reference evidence="10 11" key="1">
    <citation type="submission" date="2018-07" db="EMBL/GenBank/DDBJ databases">
        <title>Genomic Encyclopedia of Type Strains, Phase III (KMG-III): the genomes of soil and plant-associated and newly described type strains.</title>
        <authorList>
            <person name="Whitman W."/>
        </authorList>
    </citation>
    <scope>NUCLEOTIDE SEQUENCE [LARGE SCALE GENOMIC DNA]</scope>
    <source>
        <strain evidence="10 11">CECT 7031</strain>
    </source>
</reference>
<evidence type="ECO:0000256" key="6">
    <source>
        <dbReference type="ARBA" id="ARBA00022842"/>
    </source>
</evidence>
<proteinExistence type="inferred from homology"/>
<keyword evidence="3 9" id="KW-0548">Nucleotidyltransferase</keyword>
<evidence type="ECO:0000256" key="8">
    <source>
        <dbReference type="ARBA" id="ARBA00029346"/>
    </source>
</evidence>
<dbReference type="PANTHER" id="PTHR21342">
    <property type="entry name" value="PHOSPHOPANTETHEINE ADENYLYLTRANSFERASE"/>
    <property type="match status" value="1"/>
</dbReference>
<dbReference type="KEGG" id="wso:WSWS_00527"/>
<comment type="subunit">
    <text evidence="9">Homohexamer.</text>
</comment>
<feature type="binding site" evidence="9">
    <location>
        <begin position="124"/>
        <end position="130"/>
    </location>
    <ligand>
        <name>ATP</name>
        <dbReference type="ChEBI" id="CHEBI:30616"/>
    </ligand>
</feature>
<organism evidence="10 11">
    <name type="scientific">Weissella soli</name>
    <dbReference type="NCBI Taxonomy" id="155866"/>
    <lineage>
        <taxon>Bacteria</taxon>
        <taxon>Bacillati</taxon>
        <taxon>Bacillota</taxon>
        <taxon>Bacilli</taxon>
        <taxon>Lactobacillales</taxon>
        <taxon>Lactobacillaceae</taxon>
        <taxon>Weissella</taxon>
    </lineage>
</organism>
<dbReference type="InterPro" id="IPR014729">
    <property type="entry name" value="Rossmann-like_a/b/a_fold"/>
</dbReference>
<accession>A0A288Q879</accession>
<comment type="pathway">
    <text evidence="9">Cofactor biosynthesis; coenzyme A biosynthesis; CoA from (R)-pantothenate: step 4/5.</text>
</comment>
<comment type="catalytic activity">
    <reaction evidence="8 9">
        <text>(R)-4'-phosphopantetheine + ATP + H(+) = 3'-dephospho-CoA + diphosphate</text>
        <dbReference type="Rhea" id="RHEA:19801"/>
        <dbReference type="ChEBI" id="CHEBI:15378"/>
        <dbReference type="ChEBI" id="CHEBI:30616"/>
        <dbReference type="ChEBI" id="CHEBI:33019"/>
        <dbReference type="ChEBI" id="CHEBI:57328"/>
        <dbReference type="ChEBI" id="CHEBI:61723"/>
        <dbReference type="EC" id="2.7.7.3"/>
    </reaction>
</comment>
<dbReference type="NCBIfam" id="TIGR00125">
    <property type="entry name" value="cyt_tran_rel"/>
    <property type="match status" value="1"/>
</dbReference>
<dbReference type="GO" id="GO:0015937">
    <property type="term" value="P:coenzyme A biosynthetic process"/>
    <property type="evidence" value="ECO:0007669"/>
    <property type="project" value="UniProtKB-UniRule"/>
</dbReference>
<dbReference type="GO" id="GO:0005524">
    <property type="term" value="F:ATP binding"/>
    <property type="evidence" value="ECO:0007669"/>
    <property type="project" value="UniProtKB-KW"/>
</dbReference>
<evidence type="ECO:0000256" key="9">
    <source>
        <dbReference type="HAMAP-Rule" id="MF_00151"/>
    </source>
</evidence>
<dbReference type="PANTHER" id="PTHR21342:SF1">
    <property type="entry name" value="PHOSPHOPANTETHEINE ADENYLYLTRANSFERASE"/>
    <property type="match status" value="1"/>
</dbReference>
<keyword evidence="1 9" id="KW-0963">Cytoplasm</keyword>
<keyword evidence="7 9" id="KW-0173">Coenzyme A biosynthesis</keyword>
<name>A0A288Q879_9LACO</name>
<dbReference type="HAMAP" id="MF_00151">
    <property type="entry name" value="PPAT_bact"/>
    <property type="match status" value="1"/>
</dbReference>
<dbReference type="GO" id="GO:0005737">
    <property type="term" value="C:cytoplasm"/>
    <property type="evidence" value="ECO:0007669"/>
    <property type="project" value="UniProtKB-SubCell"/>
</dbReference>
<dbReference type="Pfam" id="PF01467">
    <property type="entry name" value="CTP_transf_like"/>
    <property type="match status" value="1"/>
</dbReference>
<feature type="binding site" evidence="9">
    <location>
        <begin position="90"/>
        <end position="92"/>
    </location>
    <ligand>
        <name>ATP</name>
        <dbReference type="ChEBI" id="CHEBI:30616"/>
    </ligand>
</feature>
<feature type="binding site" evidence="9">
    <location>
        <position position="75"/>
    </location>
    <ligand>
        <name>substrate</name>
    </ligand>
</feature>
<dbReference type="Gene3D" id="3.40.50.620">
    <property type="entry name" value="HUPs"/>
    <property type="match status" value="1"/>
</dbReference>
<dbReference type="EC" id="2.7.7.3" evidence="9"/>
<dbReference type="GO" id="GO:0004595">
    <property type="term" value="F:pantetheine-phosphate adenylyltransferase activity"/>
    <property type="evidence" value="ECO:0007669"/>
    <property type="project" value="UniProtKB-UniRule"/>
</dbReference>
<keyword evidence="11" id="KW-1185">Reference proteome</keyword>
<keyword evidence="2 9" id="KW-0808">Transferase</keyword>
<gene>
    <name evidence="9" type="primary">coaD</name>
    <name evidence="10" type="ORF">DFP99_0156</name>
</gene>
<feature type="binding site" evidence="9">
    <location>
        <position position="17"/>
    </location>
    <ligand>
        <name>ATP</name>
        <dbReference type="ChEBI" id="CHEBI:30616"/>
    </ligand>
</feature>
<dbReference type="EMBL" id="QRAS01000001">
    <property type="protein sequence ID" value="RDL11738.1"/>
    <property type="molecule type" value="Genomic_DNA"/>
</dbReference>
<dbReference type="RefSeq" id="WP_070229810.1">
    <property type="nucleotide sequence ID" value="NZ_BJYO01000002.1"/>
</dbReference>
<comment type="similarity">
    <text evidence="9">Belongs to the bacterial CoaD family.</text>
</comment>
<dbReference type="NCBIfam" id="TIGR01510">
    <property type="entry name" value="coaD_prev_kdtB"/>
    <property type="match status" value="1"/>
</dbReference>
<evidence type="ECO:0000256" key="3">
    <source>
        <dbReference type="ARBA" id="ARBA00022695"/>
    </source>
</evidence>
<feature type="binding site" evidence="9">
    <location>
        <begin position="9"/>
        <end position="10"/>
    </location>
    <ligand>
        <name>ATP</name>
        <dbReference type="ChEBI" id="CHEBI:30616"/>
    </ligand>
</feature>
<feature type="binding site" evidence="9">
    <location>
        <position position="41"/>
    </location>
    <ligand>
        <name>substrate</name>
    </ligand>
</feature>
<dbReference type="AlphaFoldDB" id="A0A288Q879"/>
<comment type="cofactor">
    <cofactor evidence="9">
        <name>Mg(2+)</name>
        <dbReference type="ChEBI" id="CHEBI:18420"/>
    </cofactor>
</comment>
<dbReference type="UniPathway" id="UPA00241">
    <property type="reaction ID" value="UER00355"/>
</dbReference>
<protein>
    <recommendedName>
        <fullName evidence="9">Phosphopantetheine adenylyltransferase</fullName>
        <ecNumber evidence="9">2.7.7.3</ecNumber>
    </recommendedName>
    <alternativeName>
        <fullName evidence="9">Dephospho-CoA pyrophosphorylase</fullName>
    </alternativeName>
    <alternativeName>
        <fullName evidence="9">Pantetheine-phosphate adenylyltransferase</fullName>
        <shortName evidence="9">PPAT</shortName>
    </alternativeName>
</protein>
<dbReference type="GeneID" id="94545732"/>
<feature type="site" description="Transition state stabilizer" evidence="9">
    <location>
        <position position="17"/>
    </location>
</feature>
<keyword evidence="5 9" id="KW-0067">ATP-binding</keyword>
<comment type="subcellular location">
    <subcellularLocation>
        <location evidence="9">Cytoplasm</location>
    </subcellularLocation>
</comment>
<comment type="function">
    <text evidence="9">Reversibly transfers an adenylyl group from ATP to 4'-phosphopantetheine, yielding dephospho-CoA (dPCoA) and pyrophosphate.</text>
</comment>
<evidence type="ECO:0000256" key="7">
    <source>
        <dbReference type="ARBA" id="ARBA00022993"/>
    </source>
</evidence>